<keyword evidence="2" id="KW-0238">DNA-binding</keyword>
<gene>
    <name evidence="4" type="ORF">Calla_0243</name>
</gene>
<dbReference type="Gene3D" id="1.10.860.10">
    <property type="entry name" value="DNAb Helicase, Chain A"/>
    <property type="match status" value="1"/>
</dbReference>
<dbReference type="EMBL" id="CP003001">
    <property type="protein sequence ID" value="AEM72923.1"/>
    <property type="molecule type" value="Genomic_DNA"/>
</dbReference>
<dbReference type="InterPro" id="IPR016136">
    <property type="entry name" value="DNA_helicase_N/primase_C"/>
</dbReference>
<keyword evidence="4" id="KW-0067">ATP-binding</keyword>
<name>G2PWH9_9FIRM</name>
<accession>G2PWH9</accession>
<organism evidence="4 5">
    <name type="scientific">Caldicellulosiruptor acetigenus 6A</name>
    <dbReference type="NCBI Taxonomy" id="632516"/>
    <lineage>
        <taxon>Bacteria</taxon>
        <taxon>Bacillati</taxon>
        <taxon>Bacillota</taxon>
        <taxon>Bacillota incertae sedis</taxon>
        <taxon>Caldicellulosiruptorales</taxon>
        <taxon>Caldicellulosiruptoraceae</taxon>
        <taxon>Caldicellulosiruptor</taxon>
    </lineage>
</organism>
<dbReference type="InterPro" id="IPR007693">
    <property type="entry name" value="DNA_helicase_DnaB-like_N"/>
</dbReference>
<dbReference type="RefSeq" id="WP_014041899.1">
    <property type="nucleotide sequence ID" value="NC_015949.1"/>
</dbReference>
<keyword evidence="4" id="KW-0378">Hydrolase</keyword>
<dbReference type="AlphaFoldDB" id="G2PWH9"/>
<dbReference type="HOGENOM" id="CLU_407534_0_0_9"/>
<dbReference type="Gene3D" id="3.40.50.300">
    <property type="entry name" value="P-loop containing nucleotide triphosphate hydrolases"/>
    <property type="match status" value="1"/>
</dbReference>
<dbReference type="SUPFAM" id="SSF52540">
    <property type="entry name" value="P-loop containing nucleoside triphosphate hydrolases"/>
    <property type="match status" value="1"/>
</dbReference>
<evidence type="ECO:0000256" key="1">
    <source>
        <dbReference type="ARBA" id="ARBA00022705"/>
    </source>
</evidence>
<dbReference type="InterPro" id="IPR036390">
    <property type="entry name" value="WH_DNA-bd_sf"/>
</dbReference>
<dbReference type="GO" id="GO:0005829">
    <property type="term" value="C:cytosol"/>
    <property type="evidence" value="ECO:0007669"/>
    <property type="project" value="TreeGrafter"/>
</dbReference>
<keyword evidence="1" id="KW-0235">DNA replication</keyword>
<evidence type="ECO:0000313" key="5">
    <source>
        <dbReference type="Proteomes" id="UP000009257"/>
    </source>
</evidence>
<dbReference type="InterPro" id="IPR027417">
    <property type="entry name" value="P-loop_NTPase"/>
</dbReference>
<evidence type="ECO:0000256" key="2">
    <source>
        <dbReference type="ARBA" id="ARBA00023125"/>
    </source>
</evidence>
<proteinExistence type="predicted"/>
<dbReference type="SUPFAM" id="SSF48024">
    <property type="entry name" value="N-terminal domain of DnaB helicase"/>
    <property type="match status" value="1"/>
</dbReference>
<reference evidence="4 5" key="1">
    <citation type="submission" date="2011-08" db="EMBL/GenBank/DDBJ databases">
        <title>Complete sequence of Caldicellulosiruptor lactoaceticus 6A.</title>
        <authorList>
            <consortium name="US DOE Joint Genome Institute"/>
            <person name="Lucas S."/>
            <person name="Han J."/>
            <person name="Lapidus A."/>
            <person name="Cheng J.-F."/>
            <person name="Goodwin L."/>
            <person name="Pitluck S."/>
            <person name="Peters L."/>
            <person name="Davenport K."/>
            <person name="Detter J.C."/>
            <person name="Han C."/>
            <person name="Tapia R."/>
            <person name="Land M."/>
            <person name="Hauser L."/>
            <person name="Kyrpides N."/>
            <person name="Ivanova N."/>
            <person name="Ovchinnikova G."/>
            <person name="Pagani I."/>
            <person name="Blumer-Schuette S.E."/>
            <person name="Kelly R.M."/>
            <person name="Woyke T."/>
        </authorList>
    </citation>
    <scope>NUCLEOTIDE SEQUENCE [LARGE SCALE GENOMIC DNA]</scope>
    <source>
        <strain evidence="4 5">6A</strain>
    </source>
</reference>
<keyword evidence="4" id="KW-0547">Nucleotide-binding</keyword>
<dbReference type="PANTHER" id="PTHR30153:SF2">
    <property type="entry name" value="REPLICATIVE DNA HELICASE"/>
    <property type="match status" value="1"/>
</dbReference>
<protein>
    <submittedName>
        <fullName evidence="4">DnaB domain protein helicase domain protein</fullName>
    </submittedName>
</protein>
<dbReference type="GO" id="GO:0005524">
    <property type="term" value="F:ATP binding"/>
    <property type="evidence" value="ECO:0007669"/>
    <property type="project" value="InterPro"/>
</dbReference>
<dbReference type="Pfam" id="PF00772">
    <property type="entry name" value="DnaB"/>
    <property type="match status" value="1"/>
</dbReference>
<sequence>METILKADTSNLQSFEAEEAVIGAMLLSREVISDVTEILTEEDFAMPQLKEIFSAIMDLFEEGKPVDVITVAERLRERGTFDAVGGNEYLTNLVINIPTTANATYYAKIIKEKSLLRQGLNKCEELTKAYQEDNITRIQQLLDDLLKIKTVIESGQFDNLLPTISLEKAYEKELSLGMNKWRIHRLLPAKGLILLCGRPKKGKTAILCKIIAGLILGKNCFQRNVYQESEPKILWITNENTAEELRNSIKLYGDIDTDKYIRIIDIEKLEAISLFNIDTIVNTAKYHSCNLIIIEPLTLLNEVMQAESKKNANFDQVYGTLIRIRQKLIKENLSLIGVRHSKKGTGVLYNMDDVIDSPMGSTAYPSAADAIIGFGLPPNTEKDTQRRIMAIGRGVYLDYLLDYDEEQGYIELGDYENETSSIKLSENKRKIYEYLKKVPIAKPHEIAKETGINFDTVRTILYRLTQRGLITKSDNGYSLLISNSNNETKNINKIDTHERNEKHETYETVETFETVETYETVETFETSNKVFQNVSRSLKRSEVDKNQGLEVNKSNTVSNVSSVSNITEVKDDIKKTVCVYKNLSFDKQNEKQNIKHIIGFDIQRFYVSNFSLLTTEDYREAAKHYKCECGNILEYGEAIDCFVCKVCRQIYRLIPGRTSDIEGGKLFIELKKIR</sequence>
<evidence type="ECO:0000313" key="4">
    <source>
        <dbReference type="EMBL" id="AEM72923.1"/>
    </source>
</evidence>
<dbReference type="KEGG" id="clc:Calla_0243"/>
<dbReference type="InterPro" id="IPR036388">
    <property type="entry name" value="WH-like_DNA-bd_sf"/>
</dbReference>
<feature type="domain" description="DNA helicase DnaB-like N-terminal" evidence="3">
    <location>
        <begin position="12"/>
        <end position="112"/>
    </location>
</feature>
<dbReference type="GO" id="GO:0003677">
    <property type="term" value="F:DNA binding"/>
    <property type="evidence" value="ECO:0007669"/>
    <property type="project" value="UniProtKB-KW"/>
</dbReference>
<dbReference type="Proteomes" id="UP000009257">
    <property type="component" value="Chromosome"/>
</dbReference>
<dbReference type="InterPro" id="IPR036185">
    <property type="entry name" value="DNA_heli_DnaB-like_N_sf"/>
</dbReference>
<keyword evidence="4" id="KW-0347">Helicase</keyword>
<dbReference type="PANTHER" id="PTHR30153">
    <property type="entry name" value="REPLICATIVE DNA HELICASE DNAB"/>
    <property type="match status" value="1"/>
</dbReference>
<dbReference type="Gene3D" id="1.10.10.10">
    <property type="entry name" value="Winged helix-like DNA-binding domain superfamily/Winged helix DNA-binding domain"/>
    <property type="match status" value="1"/>
</dbReference>
<dbReference type="GO" id="GO:0003678">
    <property type="term" value="F:DNA helicase activity"/>
    <property type="evidence" value="ECO:0007669"/>
    <property type="project" value="InterPro"/>
</dbReference>
<dbReference type="Pfam" id="PF13481">
    <property type="entry name" value="AAA_25"/>
    <property type="match status" value="1"/>
</dbReference>
<evidence type="ECO:0000259" key="3">
    <source>
        <dbReference type="Pfam" id="PF00772"/>
    </source>
</evidence>
<dbReference type="GO" id="GO:0006260">
    <property type="term" value="P:DNA replication"/>
    <property type="evidence" value="ECO:0007669"/>
    <property type="project" value="UniProtKB-KW"/>
</dbReference>
<dbReference type="SUPFAM" id="SSF46785">
    <property type="entry name" value="Winged helix' DNA-binding domain"/>
    <property type="match status" value="1"/>
</dbReference>